<protein>
    <submittedName>
        <fullName evidence="6">Transcriptional regulator</fullName>
    </submittedName>
</protein>
<dbReference type="Pfam" id="PF12801">
    <property type="entry name" value="Fer4_5"/>
    <property type="match status" value="2"/>
</dbReference>
<feature type="transmembrane region" description="Helical" evidence="4">
    <location>
        <begin position="185"/>
        <end position="205"/>
    </location>
</feature>
<feature type="transmembrane region" description="Helical" evidence="4">
    <location>
        <begin position="254"/>
        <end position="271"/>
    </location>
</feature>
<dbReference type="OrthoDB" id="9806398at2"/>
<feature type="transmembrane region" description="Helical" evidence="4">
    <location>
        <begin position="349"/>
        <end position="375"/>
    </location>
</feature>
<dbReference type="InterPro" id="IPR017896">
    <property type="entry name" value="4Fe4S_Fe-S-bd"/>
</dbReference>
<proteinExistence type="predicted"/>
<dbReference type="eggNOG" id="COG4659">
    <property type="taxonomic scope" value="Bacteria"/>
</dbReference>
<evidence type="ECO:0000313" key="6">
    <source>
        <dbReference type="EMBL" id="KSV16226.1"/>
    </source>
</evidence>
<dbReference type="Proteomes" id="UP000053577">
    <property type="component" value="Unassembled WGS sequence"/>
</dbReference>
<comment type="subcellular location">
    <subcellularLocation>
        <location evidence="1">Cell membrane</location>
    </subcellularLocation>
</comment>
<dbReference type="InterPro" id="IPR052378">
    <property type="entry name" value="NosR_regulator"/>
</dbReference>
<evidence type="ECO:0000256" key="1">
    <source>
        <dbReference type="ARBA" id="ARBA00004236"/>
    </source>
</evidence>
<keyword evidence="3 4" id="KW-0472">Membrane</keyword>
<keyword evidence="2" id="KW-1003">Cell membrane</keyword>
<dbReference type="PANTHER" id="PTHR30224">
    <property type="entry name" value="ELECTRON TRANSPORT PROTEIN"/>
    <property type="match status" value="1"/>
</dbReference>
<evidence type="ECO:0000259" key="5">
    <source>
        <dbReference type="SMART" id="SM00900"/>
    </source>
</evidence>
<dbReference type="GO" id="GO:0005886">
    <property type="term" value="C:plasma membrane"/>
    <property type="evidence" value="ECO:0007669"/>
    <property type="project" value="UniProtKB-SubCell"/>
</dbReference>
<accession>A0A0V8LXI7</accession>
<dbReference type="GO" id="GO:0010181">
    <property type="term" value="F:FMN binding"/>
    <property type="evidence" value="ECO:0007669"/>
    <property type="project" value="InterPro"/>
</dbReference>
<dbReference type="eggNOG" id="COG0348">
    <property type="taxonomic scope" value="Bacteria"/>
</dbReference>
<dbReference type="PANTHER" id="PTHR30224:SF4">
    <property type="entry name" value="ELECTRON TRANSPORT PROTEIN YCCM-RELATED"/>
    <property type="match status" value="1"/>
</dbReference>
<feature type="transmembrane region" description="Helical" evidence="4">
    <location>
        <begin position="312"/>
        <end position="329"/>
    </location>
</feature>
<dbReference type="PATRIC" id="fig|61435.5.peg.1185"/>
<evidence type="ECO:0000256" key="4">
    <source>
        <dbReference type="SAM" id="Phobius"/>
    </source>
</evidence>
<comment type="caution">
    <text evidence="6">The sequence shown here is derived from an EMBL/GenBank/DDBJ whole genome shotgun (WGS) entry which is preliminary data.</text>
</comment>
<gene>
    <name evidence="6" type="ORF">DA01_06010</name>
</gene>
<evidence type="ECO:0000256" key="2">
    <source>
        <dbReference type="ARBA" id="ARBA00022475"/>
    </source>
</evidence>
<evidence type="ECO:0000313" key="7">
    <source>
        <dbReference type="Proteomes" id="UP000053577"/>
    </source>
</evidence>
<keyword evidence="4" id="KW-1133">Transmembrane helix</keyword>
<dbReference type="SMART" id="SM00900">
    <property type="entry name" value="FMN_bind"/>
    <property type="match status" value="1"/>
</dbReference>
<dbReference type="InterPro" id="IPR007329">
    <property type="entry name" value="FMN-bd"/>
</dbReference>
<organism evidence="6 7">
    <name type="scientific">Dehalococcoides mccartyi</name>
    <dbReference type="NCBI Taxonomy" id="61435"/>
    <lineage>
        <taxon>Bacteria</taxon>
        <taxon>Bacillati</taxon>
        <taxon>Chloroflexota</taxon>
        <taxon>Dehalococcoidia</taxon>
        <taxon>Dehalococcoidales</taxon>
        <taxon>Dehalococcoidaceae</taxon>
        <taxon>Dehalococcoides</taxon>
    </lineage>
</organism>
<dbReference type="EMBL" id="JGYD01000027">
    <property type="protein sequence ID" value="KSV16226.1"/>
    <property type="molecule type" value="Genomic_DNA"/>
</dbReference>
<dbReference type="AlphaFoldDB" id="A0A0V8LXI7"/>
<dbReference type="Pfam" id="PF04205">
    <property type="entry name" value="FMN_bind"/>
    <property type="match status" value="1"/>
</dbReference>
<feature type="domain" description="FMN-binding" evidence="5">
    <location>
        <begin position="85"/>
        <end position="168"/>
    </location>
</feature>
<evidence type="ECO:0000256" key="3">
    <source>
        <dbReference type="ARBA" id="ARBA00023136"/>
    </source>
</evidence>
<keyword evidence="4" id="KW-0812">Transmembrane</keyword>
<sequence>MQSSFWKLHGKQALIIFAIISVVIAGVIGKVSASPDVEQYLSKVVPEAASFKKLDDRASDDLYLFAALDSNGAQIAYVTSGQGIGYTGPMTVVVAWSNEGVILAMDVPQTNDTPAWYGRLAANDYFSQFIGRSYQDPLQLNEDINAISGATRSSTGVDTGVRAGRLILSEQLGNPYPVPPEPVNFGLAEVFFIAGIVSVFALRMVPALRKIHVLRYLSLLIGLAVFGIWLSIPLSLVNFIVFPTGFAPTWQSNLLLYLMVFGIIGAALAFGKNLWCFWMCPFSAIQEGLNFIGGGRTRPITRTQLAMRNTRYFILWVIVVLVLVFQSPQMAVFEPWNTIFSLKGALDQWLLVIATLGVSLFIHDFWCHYLCPVGATMDIILKIRKGTIGLVRKFSSR</sequence>
<dbReference type="RefSeq" id="WP_058292872.1">
    <property type="nucleotide sequence ID" value="NZ_JGYD01000027.1"/>
</dbReference>
<name>A0A0V8LXI7_9CHLR</name>
<feature type="transmembrane region" description="Helical" evidence="4">
    <location>
        <begin position="217"/>
        <end position="242"/>
    </location>
</feature>
<reference evidence="6 7" key="1">
    <citation type="journal article" date="2015" name="Sci. Rep.">
        <title>A comparative genomics and reductive dehalogenase gene transcription study of two chloroethene-respiring bacteria, Dehalococcoides mccartyi strains MB and 11a.</title>
        <authorList>
            <person name="Low A."/>
            <person name="Shen Z."/>
            <person name="Cheng D."/>
            <person name="Rogers M.J."/>
            <person name="Lee P.K."/>
            <person name="He J."/>
        </authorList>
    </citation>
    <scope>NUCLEOTIDE SEQUENCE [LARGE SCALE GENOMIC DNA]</scope>
    <source>
        <strain evidence="6 7">MB</strain>
    </source>
</reference>